<dbReference type="InterPro" id="IPR050341">
    <property type="entry name" value="PP1_catalytic_subunit"/>
</dbReference>
<dbReference type="PANTHER" id="PTHR11668:SF199">
    <property type="entry name" value="SERINE_THREONINE-PROTEIN PHOSPHATASE"/>
    <property type="match status" value="1"/>
</dbReference>
<dbReference type="PRINTS" id="PR00114">
    <property type="entry name" value="STPHPHTASE"/>
</dbReference>
<dbReference type="PROSITE" id="PS00125">
    <property type="entry name" value="SER_THR_PHOSPHATASE"/>
    <property type="match status" value="1"/>
</dbReference>
<evidence type="ECO:0000313" key="4">
    <source>
        <dbReference type="WBParaSite" id="jg3079"/>
    </source>
</evidence>
<name>A0A915E6H4_9BILA</name>
<dbReference type="WBParaSite" id="jg3079">
    <property type="protein sequence ID" value="jg3079"/>
    <property type="gene ID" value="jg3079"/>
</dbReference>
<dbReference type="InterPro" id="IPR029052">
    <property type="entry name" value="Metallo-depent_PP-like"/>
</dbReference>
<dbReference type="AlphaFoldDB" id="A0A915E6H4"/>
<dbReference type="InterPro" id="IPR006186">
    <property type="entry name" value="Ser/Thr-sp_prot-phosphatase"/>
</dbReference>
<reference evidence="4" key="1">
    <citation type="submission" date="2022-11" db="UniProtKB">
        <authorList>
            <consortium name="WormBaseParasite"/>
        </authorList>
    </citation>
    <scope>IDENTIFICATION</scope>
</reference>
<dbReference type="GO" id="GO:0004722">
    <property type="term" value="F:protein serine/threonine phosphatase activity"/>
    <property type="evidence" value="ECO:0007669"/>
    <property type="project" value="UniProtKB-EC"/>
</dbReference>
<dbReference type="SUPFAM" id="SSF56300">
    <property type="entry name" value="Metallo-dependent phosphatases"/>
    <property type="match status" value="1"/>
</dbReference>
<dbReference type="InterPro" id="IPR004843">
    <property type="entry name" value="Calcineurin-like_PHP"/>
</dbReference>
<dbReference type="PANTHER" id="PTHR11668">
    <property type="entry name" value="SERINE/THREONINE PROTEIN PHOSPHATASE"/>
    <property type="match status" value="1"/>
</dbReference>
<keyword evidence="3" id="KW-1185">Reference proteome</keyword>
<evidence type="ECO:0000313" key="3">
    <source>
        <dbReference type="Proteomes" id="UP000887574"/>
    </source>
</evidence>
<dbReference type="GO" id="GO:0005634">
    <property type="term" value="C:nucleus"/>
    <property type="evidence" value="ECO:0007669"/>
    <property type="project" value="TreeGrafter"/>
</dbReference>
<organism evidence="3 4">
    <name type="scientific">Ditylenchus dipsaci</name>
    <dbReference type="NCBI Taxonomy" id="166011"/>
    <lineage>
        <taxon>Eukaryota</taxon>
        <taxon>Metazoa</taxon>
        <taxon>Ecdysozoa</taxon>
        <taxon>Nematoda</taxon>
        <taxon>Chromadorea</taxon>
        <taxon>Rhabditida</taxon>
        <taxon>Tylenchina</taxon>
        <taxon>Tylenchomorpha</taxon>
        <taxon>Sphaerularioidea</taxon>
        <taxon>Anguinidae</taxon>
        <taxon>Anguininae</taxon>
        <taxon>Ditylenchus</taxon>
    </lineage>
</organism>
<comment type="similarity">
    <text evidence="1">Belongs to the PPP phosphatase family.</text>
</comment>
<sequence>MPSTLTEFEAPVNICGDIHGQYSDLLKIFEVCGLPYKHKYLFLGDYVDRGRHSLEVIVLLLALKVQFPKHFFLLRGNHEVRKINSVYGFKDELIARYPAVDDWLSLHGAFNDVFAEMPLAAVVSGKILCMHAELVGRYSENQATDPCAATRNHARFDMGRSSSGN</sequence>
<dbReference type="Proteomes" id="UP000887574">
    <property type="component" value="Unplaced"/>
</dbReference>
<dbReference type="Gene3D" id="3.60.21.10">
    <property type="match status" value="1"/>
</dbReference>
<evidence type="ECO:0000259" key="2">
    <source>
        <dbReference type="PROSITE" id="PS00125"/>
    </source>
</evidence>
<dbReference type="Pfam" id="PF00149">
    <property type="entry name" value="Metallophos"/>
    <property type="match status" value="1"/>
</dbReference>
<dbReference type="SMART" id="SM00156">
    <property type="entry name" value="PP2Ac"/>
    <property type="match status" value="1"/>
</dbReference>
<proteinExistence type="inferred from homology"/>
<protein>
    <recommendedName>
        <fullName evidence="1">Serine/threonine-protein phosphatase</fullName>
        <ecNumber evidence="1">3.1.3.16</ecNumber>
    </recommendedName>
</protein>
<keyword evidence="1" id="KW-0378">Hydrolase</keyword>
<dbReference type="GO" id="GO:0005737">
    <property type="term" value="C:cytoplasm"/>
    <property type="evidence" value="ECO:0007669"/>
    <property type="project" value="TreeGrafter"/>
</dbReference>
<comment type="catalytic activity">
    <reaction evidence="1">
        <text>O-phospho-L-threonyl-[protein] + H2O = L-threonyl-[protein] + phosphate</text>
        <dbReference type="Rhea" id="RHEA:47004"/>
        <dbReference type="Rhea" id="RHEA-COMP:11060"/>
        <dbReference type="Rhea" id="RHEA-COMP:11605"/>
        <dbReference type="ChEBI" id="CHEBI:15377"/>
        <dbReference type="ChEBI" id="CHEBI:30013"/>
        <dbReference type="ChEBI" id="CHEBI:43474"/>
        <dbReference type="ChEBI" id="CHEBI:61977"/>
        <dbReference type="EC" id="3.1.3.16"/>
    </reaction>
</comment>
<evidence type="ECO:0000256" key="1">
    <source>
        <dbReference type="RuleBase" id="RU004273"/>
    </source>
</evidence>
<feature type="domain" description="Serine/threonine specific protein phosphatases" evidence="2">
    <location>
        <begin position="74"/>
        <end position="79"/>
    </location>
</feature>
<dbReference type="EC" id="3.1.3.16" evidence="1"/>
<accession>A0A915E6H4</accession>